<dbReference type="AlphaFoldDB" id="A0AA86IZZ7"/>
<keyword evidence="3 8" id="KW-0547">Nucleotide-binding</keyword>
<evidence type="ECO:0000256" key="5">
    <source>
        <dbReference type="ARBA" id="ARBA00022840"/>
    </source>
</evidence>
<evidence type="ECO:0000256" key="7">
    <source>
        <dbReference type="ARBA" id="ARBA00048478"/>
    </source>
</evidence>
<accession>A0AA86IZZ7</accession>
<dbReference type="Pfam" id="PF02224">
    <property type="entry name" value="Cytidylate_kin"/>
    <property type="match status" value="1"/>
</dbReference>
<keyword evidence="4 8" id="KW-0418">Kinase</keyword>
<gene>
    <name evidence="8 10" type="primary">cmk</name>
    <name evidence="10" type="ORF">RGQ30_08370</name>
</gene>
<evidence type="ECO:0000256" key="2">
    <source>
        <dbReference type="ARBA" id="ARBA00022679"/>
    </source>
</evidence>
<proteinExistence type="inferred from homology"/>
<dbReference type="HAMAP" id="MF_00238">
    <property type="entry name" value="Cytidyl_kinase_type1"/>
    <property type="match status" value="1"/>
</dbReference>
<evidence type="ECO:0000256" key="6">
    <source>
        <dbReference type="ARBA" id="ARBA00047615"/>
    </source>
</evidence>
<comment type="subcellular location">
    <subcellularLocation>
        <location evidence="8">Cytoplasm</location>
    </subcellularLocation>
</comment>
<dbReference type="InterPro" id="IPR027417">
    <property type="entry name" value="P-loop_NTPase"/>
</dbReference>
<evidence type="ECO:0000256" key="8">
    <source>
        <dbReference type="HAMAP-Rule" id="MF_00238"/>
    </source>
</evidence>
<dbReference type="PANTHER" id="PTHR21299:SF2">
    <property type="entry name" value="CYTIDYLATE KINASE"/>
    <property type="match status" value="1"/>
</dbReference>
<protein>
    <recommendedName>
        <fullName evidence="8">Cytidylate kinase</fullName>
        <shortName evidence="8">CK</shortName>
        <ecNumber evidence="8">2.7.4.25</ecNumber>
    </recommendedName>
    <alternativeName>
        <fullName evidence="8">Cytidine monophosphate kinase</fullName>
        <shortName evidence="8">CMP kinase</shortName>
    </alternativeName>
</protein>
<dbReference type="GO" id="GO:0006220">
    <property type="term" value="P:pyrimidine nucleotide metabolic process"/>
    <property type="evidence" value="ECO:0007669"/>
    <property type="project" value="UniProtKB-UniRule"/>
</dbReference>
<dbReference type="EMBL" id="AP028947">
    <property type="protein sequence ID" value="BET25336.1"/>
    <property type="molecule type" value="Genomic_DNA"/>
</dbReference>
<keyword evidence="2 8" id="KW-0808">Transferase</keyword>
<keyword evidence="5 8" id="KW-0067">ATP-binding</keyword>
<dbReference type="PANTHER" id="PTHR21299">
    <property type="entry name" value="CYTIDYLATE KINASE/PANTOATE-BETA-ALANINE LIGASE"/>
    <property type="match status" value="1"/>
</dbReference>
<feature type="binding site" evidence="8">
    <location>
        <begin position="18"/>
        <end position="26"/>
    </location>
    <ligand>
        <name>ATP</name>
        <dbReference type="ChEBI" id="CHEBI:30616"/>
    </ligand>
</feature>
<reference evidence="10 11" key="1">
    <citation type="submission" date="2023-10" db="EMBL/GenBank/DDBJ databases">
        <title>Complete Genome Sequence of Limnobacter thiooxidans CS-K2T, Isolated from freshwater lake sediments in Bavaria, Germany.</title>
        <authorList>
            <person name="Naruki M."/>
            <person name="Watanabe A."/>
            <person name="Warashina T."/>
            <person name="Morita T."/>
            <person name="Arakawa K."/>
        </authorList>
    </citation>
    <scope>NUCLEOTIDE SEQUENCE [LARGE SCALE GENOMIC DNA]</scope>
    <source>
        <strain evidence="10 11">CS-K2</strain>
    </source>
</reference>
<dbReference type="GO" id="GO:0005524">
    <property type="term" value="F:ATP binding"/>
    <property type="evidence" value="ECO:0007669"/>
    <property type="project" value="UniProtKB-UniRule"/>
</dbReference>
<evidence type="ECO:0000313" key="11">
    <source>
        <dbReference type="Proteomes" id="UP001329151"/>
    </source>
</evidence>
<dbReference type="Gene3D" id="3.40.50.300">
    <property type="entry name" value="P-loop containing nucleotide triphosphate hydrolases"/>
    <property type="match status" value="1"/>
</dbReference>
<evidence type="ECO:0000259" key="9">
    <source>
        <dbReference type="Pfam" id="PF02224"/>
    </source>
</evidence>
<dbReference type="InterPro" id="IPR003136">
    <property type="entry name" value="Cytidylate_kin"/>
</dbReference>
<dbReference type="CDD" id="cd02020">
    <property type="entry name" value="CMPK"/>
    <property type="match status" value="1"/>
</dbReference>
<dbReference type="InterPro" id="IPR011994">
    <property type="entry name" value="Cytidylate_kinase_dom"/>
</dbReference>
<evidence type="ECO:0000256" key="3">
    <source>
        <dbReference type="ARBA" id="ARBA00022741"/>
    </source>
</evidence>
<dbReference type="EC" id="2.7.4.25" evidence="8"/>
<evidence type="ECO:0000256" key="4">
    <source>
        <dbReference type="ARBA" id="ARBA00022777"/>
    </source>
</evidence>
<keyword evidence="8" id="KW-0963">Cytoplasm</keyword>
<dbReference type="KEGG" id="lto:RGQ30_08370"/>
<comment type="similarity">
    <text evidence="1 8">Belongs to the cytidylate kinase family. Type 1 subfamily.</text>
</comment>
<comment type="catalytic activity">
    <reaction evidence="7 8">
        <text>CMP + ATP = CDP + ADP</text>
        <dbReference type="Rhea" id="RHEA:11600"/>
        <dbReference type="ChEBI" id="CHEBI:30616"/>
        <dbReference type="ChEBI" id="CHEBI:58069"/>
        <dbReference type="ChEBI" id="CHEBI:60377"/>
        <dbReference type="ChEBI" id="CHEBI:456216"/>
        <dbReference type="EC" id="2.7.4.25"/>
    </reaction>
</comment>
<feature type="domain" description="Cytidylate kinase" evidence="9">
    <location>
        <begin position="14"/>
        <end position="226"/>
    </location>
</feature>
<evidence type="ECO:0000256" key="1">
    <source>
        <dbReference type="ARBA" id="ARBA00009427"/>
    </source>
</evidence>
<sequence>MGSSSPDLLNKPVIAIDGPTASGKGTVAALVADKLGYHYLDSGAIYRVLAVAVAQQALDPDTPANLATIIPMAASLPVQFQGEQVLLNGLDVSDAIRTEQAGVMASRLAVVPEIRAGLLQRQRDFHQSPGLVADGRDMGSVVFPDAVLKVFLTASAQVRAERRVRQIENRGQQADFQAIFNDLMARDKRDSERAVAPLKPCDDALVLDCSSMPIDQVVATILNWARERI</sequence>
<dbReference type="GO" id="GO:0036431">
    <property type="term" value="F:dCMP kinase activity"/>
    <property type="evidence" value="ECO:0007669"/>
    <property type="project" value="InterPro"/>
</dbReference>
<dbReference type="RefSeq" id="WP_130558175.1">
    <property type="nucleotide sequence ID" value="NZ_AP028947.1"/>
</dbReference>
<organism evidence="10 11">
    <name type="scientific">Limnobacter thiooxidans</name>
    <dbReference type="NCBI Taxonomy" id="131080"/>
    <lineage>
        <taxon>Bacteria</taxon>
        <taxon>Pseudomonadati</taxon>
        <taxon>Pseudomonadota</taxon>
        <taxon>Betaproteobacteria</taxon>
        <taxon>Burkholderiales</taxon>
        <taxon>Burkholderiaceae</taxon>
        <taxon>Limnobacter</taxon>
    </lineage>
</organism>
<comment type="catalytic activity">
    <reaction evidence="6 8">
        <text>dCMP + ATP = dCDP + ADP</text>
        <dbReference type="Rhea" id="RHEA:25094"/>
        <dbReference type="ChEBI" id="CHEBI:30616"/>
        <dbReference type="ChEBI" id="CHEBI:57566"/>
        <dbReference type="ChEBI" id="CHEBI:58593"/>
        <dbReference type="ChEBI" id="CHEBI:456216"/>
        <dbReference type="EC" id="2.7.4.25"/>
    </reaction>
</comment>
<keyword evidence="11" id="KW-1185">Reference proteome</keyword>
<dbReference type="NCBIfam" id="TIGR00017">
    <property type="entry name" value="cmk"/>
    <property type="match status" value="1"/>
</dbReference>
<dbReference type="GO" id="GO:0005829">
    <property type="term" value="C:cytosol"/>
    <property type="evidence" value="ECO:0007669"/>
    <property type="project" value="TreeGrafter"/>
</dbReference>
<dbReference type="Proteomes" id="UP001329151">
    <property type="component" value="Chromosome"/>
</dbReference>
<evidence type="ECO:0000313" key="10">
    <source>
        <dbReference type="EMBL" id="BET25336.1"/>
    </source>
</evidence>
<dbReference type="SUPFAM" id="SSF52540">
    <property type="entry name" value="P-loop containing nucleoside triphosphate hydrolases"/>
    <property type="match status" value="1"/>
</dbReference>
<name>A0AA86IZZ7_9BURK</name>
<dbReference type="GO" id="GO:0015949">
    <property type="term" value="P:nucleobase-containing small molecule interconversion"/>
    <property type="evidence" value="ECO:0007669"/>
    <property type="project" value="TreeGrafter"/>
</dbReference>